<proteinExistence type="predicted"/>
<dbReference type="GO" id="GO:0004721">
    <property type="term" value="F:phosphoprotein phosphatase activity"/>
    <property type="evidence" value="ECO:0007669"/>
    <property type="project" value="InterPro"/>
</dbReference>
<keyword evidence="1" id="KW-0732">Signal</keyword>
<dbReference type="EMBL" id="AZFC01000035">
    <property type="protein sequence ID" value="KRL46760.1"/>
    <property type="molecule type" value="Genomic_DNA"/>
</dbReference>
<protein>
    <recommendedName>
        <fullName evidence="4">Protein tyrosine serine phosphatase</fullName>
    </recommendedName>
</protein>
<feature type="signal peptide" evidence="1">
    <location>
        <begin position="1"/>
        <end position="28"/>
    </location>
</feature>
<dbReference type="Gene3D" id="3.90.190.10">
    <property type="entry name" value="Protein tyrosine phosphatase superfamily"/>
    <property type="match status" value="1"/>
</dbReference>
<sequence>MKQRFKLGVLAILGATLTLGLGGCTVDAKTVPAPAKPKTDRAVYGSHIKLTGASNAQDLGGIKTQDGHRLKARRLIRSDQLGKLTTNDARKLTVTYRLKSVVDFRSGREIQATPDIKIANVTYHQDSVVGNDYGTRTTKAFYQGLVTDRVALRGYSAFFKQLLKQKTGATDFHCTYGKDRTGVGAMLVLSALGVSKQTIMKNYLYSNVNLAQDPHITFVGQPVPKGKAKQDLHHVQRVKRANLDAVYQRIDQRYGSMANFLKRLGLTPKKQAQLKQLYLTK</sequence>
<feature type="chain" id="PRO_5006409722" description="Protein tyrosine serine phosphatase" evidence="1">
    <location>
        <begin position="29"/>
        <end position="281"/>
    </location>
</feature>
<dbReference type="PATRIC" id="fig|1423805.4.peg.238"/>
<accession>A0A0R1R0A7</accession>
<reference evidence="2 3" key="1">
    <citation type="journal article" date="2015" name="Genome Announc.">
        <title>Expanding the biotechnology potential of lactobacilli through comparative genomics of 213 strains and associated genera.</title>
        <authorList>
            <person name="Sun Z."/>
            <person name="Harris H.M."/>
            <person name="McCann A."/>
            <person name="Guo C."/>
            <person name="Argimon S."/>
            <person name="Zhang W."/>
            <person name="Yang X."/>
            <person name="Jeffery I.B."/>
            <person name="Cooney J.C."/>
            <person name="Kagawa T.F."/>
            <person name="Liu W."/>
            <person name="Song Y."/>
            <person name="Salvetti E."/>
            <person name="Wrobel A."/>
            <person name="Rasinkangas P."/>
            <person name="Parkhill J."/>
            <person name="Rea M.C."/>
            <person name="O'Sullivan O."/>
            <person name="Ritari J."/>
            <person name="Douillard F.P."/>
            <person name="Paul Ross R."/>
            <person name="Yang R."/>
            <person name="Briner A.E."/>
            <person name="Felis G.E."/>
            <person name="de Vos W.M."/>
            <person name="Barrangou R."/>
            <person name="Klaenhammer T.R."/>
            <person name="Caufield P.W."/>
            <person name="Cui Y."/>
            <person name="Zhang H."/>
            <person name="O'Toole P.W."/>
        </authorList>
    </citation>
    <scope>NUCLEOTIDE SEQUENCE [LARGE SCALE GENOMIC DNA]</scope>
    <source>
        <strain evidence="2 3">DSM 15429</strain>
    </source>
</reference>
<dbReference type="PROSITE" id="PS51257">
    <property type="entry name" value="PROKAR_LIPOPROTEIN"/>
    <property type="match status" value="1"/>
</dbReference>
<gene>
    <name evidence="2" type="ORF">FD37_GL000232</name>
</gene>
<dbReference type="RefSeq" id="WP_056965057.1">
    <property type="nucleotide sequence ID" value="NZ_AZFC01000035.1"/>
</dbReference>
<evidence type="ECO:0000256" key="1">
    <source>
        <dbReference type="SAM" id="SignalP"/>
    </source>
</evidence>
<dbReference type="Proteomes" id="UP000051835">
    <property type="component" value="Unassembled WGS sequence"/>
</dbReference>
<evidence type="ECO:0008006" key="4">
    <source>
        <dbReference type="Google" id="ProtNLM"/>
    </source>
</evidence>
<name>A0A0R1R0A7_9LACO</name>
<comment type="caution">
    <text evidence="2">The sequence shown here is derived from an EMBL/GenBank/DDBJ whole genome shotgun (WGS) entry which is preliminary data.</text>
</comment>
<evidence type="ECO:0000313" key="3">
    <source>
        <dbReference type="Proteomes" id="UP000051835"/>
    </source>
</evidence>
<dbReference type="Pfam" id="PF13350">
    <property type="entry name" value="Y_phosphatase3"/>
    <property type="match status" value="1"/>
</dbReference>
<dbReference type="AlphaFoldDB" id="A0A0R1R0A7"/>
<dbReference type="InterPro" id="IPR029021">
    <property type="entry name" value="Prot-tyrosine_phosphatase-like"/>
</dbReference>
<dbReference type="InterPro" id="IPR026893">
    <property type="entry name" value="Tyr/Ser_Pase_IphP-type"/>
</dbReference>
<organism evidence="2 3">
    <name type="scientific">Levilactobacillus spicheri DSM 15429</name>
    <dbReference type="NCBI Taxonomy" id="1423805"/>
    <lineage>
        <taxon>Bacteria</taxon>
        <taxon>Bacillati</taxon>
        <taxon>Bacillota</taxon>
        <taxon>Bacilli</taxon>
        <taxon>Lactobacillales</taxon>
        <taxon>Lactobacillaceae</taxon>
        <taxon>Levilactobacillus</taxon>
    </lineage>
</organism>
<evidence type="ECO:0000313" key="2">
    <source>
        <dbReference type="EMBL" id="KRL46760.1"/>
    </source>
</evidence>
<dbReference type="SUPFAM" id="SSF52799">
    <property type="entry name" value="(Phosphotyrosine protein) phosphatases II"/>
    <property type="match status" value="1"/>
</dbReference>